<evidence type="ECO:0000313" key="1">
    <source>
        <dbReference type="EMBL" id="RVT67718.1"/>
    </source>
</evidence>
<dbReference type="GeneID" id="87615862"/>
<dbReference type="RefSeq" id="WP_127736376.1">
    <property type="nucleotide sequence ID" value="NZ_CAJCKN010000002.1"/>
</dbReference>
<organism evidence="1 2">
    <name type="scientific">Niallia taxi</name>
    <dbReference type="NCBI Taxonomy" id="2499688"/>
    <lineage>
        <taxon>Bacteria</taxon>
        <taxon>Bacillati</taxon>
        <taxon>Bacillota</taxon>
        <taxon>Bacilli</taxon>
        <taxon>Bacillales</taxon>
        <taxon>Bacillaceae</taxon>
        <taxon>Niallia</taxon>
    </lineage>
</organism>
<reference evidence="1 2" key="1">
    <citation type="submission" date="2019-01" db="EMBL/GenBank/DDBJ databases">
        <title>Bacillus sp. M5HDSG1-1, whole genome shotgun sequence.</title>
        <authorList>
            <person name="Tuo L."/>
        </authorList>
    </citation>
    <scope>NUCLEOTIDE SEQUENCE [LARGE SCALE GENOMIC DNA]</scope>
    <source>
        <strain evidence="1 2">M5HDSG1-1</strain>
    </source>
</reference>
<gene>
    <name evidence="1" type="ORF">EM808_04385</name>
</gene>
<sequence length="454" mass="51525">MKKLYSIEVIDDCENTILLPADASIPANLKRVAFGTIKVECSIALQKFGGNVVRISEDLLQTLKIPPVSPVLHVFFEGDILYLGPLVGIFTSGFGSGEVKPIGDRSIIFSKLLAVQNTAGVTAFLFGAQHINWDAGTINGLFYHDGWKRFEVPFPDVIYDRIPNRRTENMPKIKRVKERLQKDYLIPWYNPGFFNKLDIYERLLQENSIADFLPETHPFTSFSIVERMLGNYGHIYIKPKNGSLGKGIHQVIFDKKDQNYYMRFKEQSGEKRLLKFDTLEKLVQHITAKQNISNLLVQQGIHLMRSEQKPVDFRVHTNKNKQGIWEVTAIAAKIAGAGSATTHMNSGGIVKAIDELTDLDKNHELLKEKLISSALKISKSLEKHTEGTIAEIGFDIGIDRKGRVWLFEANSKPGRSIFKHSSLKKDDLLTRRLSLEYAVFLHEQSIKKPEDIYR</sequence>
<dbReference type="Gene3D" id="3.30.470.20">
    <property type="entry name" value="ATP-grasp fold, B domain"/>
    <property type="match status" value="1"/>
</dbReference>
<proteinExistence type="predicted"/>
<evidence type="ECO:0000313" key="2">
    <source>
        <dbReference type="Proteomes" id="UP000288024"/>
    </source>
</evidence>
<accession>A0A437KHM7</accession>
<dbReference type="Proteomes" id="UP000288024">
    <property type="component" value="Unassembled WGS sequence"/>
</dbReference>
<protein>
    <submittedName>
        <fullName evidence="1">YheC/YheD family protein</fullName>
    </submittedName>
</protein>
<comment type="caution">
    <text evidence="1">The sequence shown here is derived from an EMBL/GenBank/DDBJ whole genome shotgun (WGS) entry which is preliminary data.</text>
</comment>
<dbReference type="Pfam" id="PF14398">
    <property type="entry name" value="ATPgrasp_YheCD"/>
    <property type="match status" value="1"/>
</dbReference>
<name>A0A437KHM7_9BACI</name>
<dbReference type="AlphaFoldDB" id="A0A437KHM7"/>
<keyword evidence="2" id="KW-1185">Reference proteome</keyword>
<dbReference type="EMBL" id="RZTZ01000001">
    <property type="protein sequence ID" value="RVT67718.1"/>
    <property type="molecule type" value="Genomic_DNA"/>
</dbReference>
<dbReference type="InterPro" id="IPR026838">
    <property type="entry name" value="YheC/D"/>
</dbReference>
<dbReference type="SUPFAM" id="SSF56059">
    <property type="entry name" value="Glutathione synthetase ATP-binding domain-like"/>
    <property type="match status" value="1"/>
</dbReference>